<dbReference type="InterPro" id="IPR007894">
    <property type="entry name" value="MASE2"/>
</dbReference>
<dbReference type="RefSeq" id="WP_063367661.1">
    <property type="nucleotide sequence ID" value="NZ_AUYC01000022.1"/>
</dbReference>
<dbReference type="EMBL" id="AUYC01000022">
    <property type="protein sequence ID" value="KZN64279.1"/>
    <property type="molecule type" value="Genomic_DNA"/>
</dbReference>
<dbReference type="InterPro" id="IPR003594">
    <property type="entry name" value="HATPase_dom"/>
</dbReference>
<dbReference type="CDD" id="cd17546">
    <property type="entry name" value="REC_hyHK_CKI1_RcsC-like"/>
    <property type="match status" value="1"/>
</dbReference>
<keyword evidence="9" id="KW-0067">ATP-binding</keyword>
<evidence type="ECO:0000256" key="14">
    <source>
        <dbReference type="SAM" id="Coils"/>
    </source>
</evidence>
<dbReference type="InterPro" id="IPR004358">
    <property type="entry name" value="Sig_transdc_His_kin-like_C"/>
</dbReference>
<evidence type="ECO:0000313" key="18">
    <source>
        <dbReference type="EMBL" id="KZN64279.1"/>
    </source>
</evidence>
<keyword evidence="6 15" id="KW-0812">Transmembrane</keyword>
<dbReference type="Pfam" id="PF00072">
    <property type="entry name" value="Response_reg"/>
    <property type="match status" value="1"/>
</dbReference>
<dbReference type="PANTHER" id="PTHR45339:SF1">
    <property type="entry name" value="HYBRID SIGNAL TRANSDUCTION HISTIDINE KINASE J"/>
    <property type="match status" value="1"/>
</dbReference>
<dbReference type="SUPFAM" id="SSF55874">
    <property type="entry name" value="ATPase domain of HSP90 chaperone/DNA topoisomerase II/histidine kinase"/>
    <property type="match status" value="1"/>
</dbReference>
<dbReference type="InterPro" id="IPR011006">
    <property type="entry name" value="CheY-like_superfamily"/>
</dbReference>
<dbReference type="AlphaFoldDB" id="A0A167LC65"/>
<feature type="transmembrane region" description="Helical" evidence="15">
    <location>
        <begin position="122"/>
        <end position="144"/>
    </location>
</feature>
<comment type="caution">
    <text evidence="18">The sequence shown here is derived from an EMBL/GenBank/DDBJ whole genome shotgun (WGS) entry which is preliminary data.</text>
</comment>
<keyword evidence="12 15" id="KW-0472">Membrane</keyword>
<evidence type="ECO:0000256" key="3">
    <source>
        <dbReference type="ARBA" id="ARBA00012438"/>
    </source>
</evidence>
<organism evidence="18 19">
    <name type="scientific">Pseudoalteromonas luteoviolacea CPMOR-1</name>
    <dbReference type="NCBI Taxonomy" id="1365248"/>
    <lineage>
        <taxon>Bacteria</taxon>
        <taxon>Pseudomonadati</taxon>
        <taxon>Pseudomonadota</taxon>
        <taxon>Gammaproteobacteria</taxon>
        <taxon>Alteromonadales</taxon>
        <taxon>Pseudoalteromonadaceae</taxon>
        <taxon>Pseudoalteromonas</taxon>
    </lineage>
</organism>
<dbReference type="CDD" id="cd00082">
    <property type="entry name" value="HisKA"/>
    <property type="match status" value="1"/>
</dbReference>
<dbReference type="PATRIC" id="fig|1365248.3.peg.1939"/>
<dbReference type="SMART" id="SM00388">
    <property type="entry name" value="HisKA"/>
    <property type="match status" value="1"/>
</dbReference>
<evidence type="ECO:0000313" key="19">
    <source>
        <dbReference type="Proteomes" id="UP000076486"/>
    </source>
</evidence>
<dbReference type="InterPro" id="IPR036890">
    <property type="entry name" value="HATPase_C_sf"/>
</dbReference>
<evidence type="ECO:0000259" key="17">
    <source>
        <dbReference type="PROSITE" id="PS50110"/>
    </source>
</evidence>
<evidence type="ECO:0000259" key="16">
    <source>
        <dbReference type="PROSITE" id="PS50109"/>
    </source>
</evidence>
<keyword evidence="11" id="KW-0902">Two-component regulatory system</keyword>
<evidence type="ECO:0000256" key="2">
    <source>
        <dbReference type="ARBA" id="ARBA00004370"/>
    </source>
</evidence>
<evidence type="ECO:0000256" key="8">
    <source>
        <dbReference type="ARBA" id="ARBA00022777"/>
    </source>
</evidence>
<dbReference type="Proteomes" id="UP000076486">
    <property type="component" value="Unassembled WGS sequence"/>
</dbReference>
<feature type="modified residue" description="4-aspartylphosphate" evidence="13">
    <location>
        <position position="500"/>
    </location>
</feature>
<feature type="coiled-coil region" evidence="14">
    <location>
        <begin position="178"/>
        <end position="212"/>
    </location>
</feature>
<dbReference type="Gene3D" id="3.30.565.10">
    <property type="entry name" value="Histidine kinase-like ATPase, C-terminal domain"/>
    <property type="match status" value="1"/>
</dbReference>
<dbReference type="Pfam" id="PF00512">
    <property type="entry name" value="HisKA"/>
    <property type="match status" value="1"/>
</dbReference>
<dbReference type="Gene3D" id="1.10.287.130">
    <property type="match status" value="1"/>
</dbReference>
<dbReference type="FunFam" id="3.30.565.10:FF:000010">
    <property type="entry name" value="Sensor histidine kinase RcsC"/>
    <property type="match status" value="1"/>
</dbReference>
<accession>A0A167LC65</accession>
<dbReference type="Pfam" id="PF02518">
    <property type="entry name" value="HATPase_c"/>
    <property type="match status" value="1"/>
</dbReference>
<comment type="subcellular location">
    <subcellularLocation>
        <location evidence="2">Membrane</location>
    </subcellularLocation>
</comment>
<keyword evidence="4 13" id="KW-0597">Phosphoprotein</keyword>
<evidence type="ECO:0000256" key="1">
    <source>
        <dbReference type="ARBA" id="ARBA00000085"/>
    </source>
</evidence>
<dbReference type="PROSITE" id="PS50109">
    <property type="entry name" value="HIS_KIN"/>
    <property type="match status" value="1"/>
</dbReference>
<evidence type="ECO:0000256" key="5">
    <source>
        <dbReference type="ARBA" id="ARBA00022679"/>
    </source>
</evidence>
<dbReference type="GO" id="GO:0000155">
    <property type="term" value="F:phosphorelay sensor kinase activity"/>
    <property type="evidence" value="ECO:0007669"/>
    <property type="project" value="InterPro"/>
</dbReference>
<dbReference type="SUPFAM" id="SSF47384">
    <property type="entry name" value="Homodimeric domain of signal transducing histidine kinase"/>
    <property type="match status" value="1"/>
</dbReference>
<dbReference type="CDD" id="cd16922">
    <property type="entry name" value="HATPase_EvgS-ArcB-TorS-like"/>
    <property type="match status" value="1"/>
</dbReference>
<name>A0A167LC65_9GAMM</name>
<dbReference type="Pfam" id="PF05230">
    <property type="entry name" value="MASE2"/>
    <property type="match status" value="1"/>
</dbReference>
<keyword evidence="8" id="KW-0418">Kinase</keyword>
<evidence type="ECO:0000256" key="15">
    <source>
        <dbReference type="SAM" id="Phobius"/>
    </source>
</evidence>
<evidence type="ECO:0000256" key="9">
    <source>
        <dbReference type="ARBA" id="ARBA00022840"/>
    </source>
</evidence>
<dbReference type="PRINTS" id="PR00344">
    <property type="entry name" value="BCTRLSENSOR"/>
</dbReference>
<dbReference type="InterPro" id="IPR001789">
    <property type="entry name" value="Sig_transdc_resp-reg_receiver"/>
</dbReference>
<dbReference type="InterPro" id="IPR003661">
    <property type="entry name" value="HisK_dim/P_dom"/>
</dbReference>
<feature type="transmembrane region" description="Helical" evidence="15">
    <location>
        <begin position="85"/>
        <end position="110"/>
    </location>
</feature>
<evidence type="ECO:0000256" key="6">
    <source>
        <dbReference type="ARBA" id="ARBA00022692"/>
    </source>
</evidence>
<dbReference type="GO" id="GO:0016020">
    <property type="term" value="C:membrane"/>
    <property type="evidence" value="ECO:0007669"/>
    <property type="project" value="UniProtKB-SubCell"/>
</dbReference>
<evidence type="ECO:0000256" key="12">
    <source>
        <dbReference type="ARBA" id="ARBA00023136"/>
    </source>
</evidence>
<dbReference type="InterPro" id="IPR036097">
    <property type="entry name" value="HisK_dim/P_sf"/>
</dbReference>
<evidence type="ECO:0000256" key="13">
    <source>
        <dbReference type="PROSITE-ProRule" id="PRU00169"/>
    </source>
</evidence>
<evidence type="ECO:0000256" key="11">
    <source>
        <dbReference type="ARBA" id="ARBA00023012"/>
    </source>
</evidence>
<reference evidence="18 19" key="1">
    <citation type="submission" date="2013-07" db="EMBL/GenBank/DDBJ databases">
        <title>Comparative Genomic and Metabolomic Analysis of Twelve Strains of Pseudoalteromonas luteoviolacea.</title>
        <authorList>
            <person name="Vynne N.G."/>
            <person name="Mansson M."/>
            <person name="Gram L."/>
        </authorList>
    </citation>
    <scope>NUCLEOTIDE SEQUENCE [LARGE SCALE GENOMIC DNA]</scope>
    <source>
        <strain evidence="18 19">CPMOR-1</strain>
    </source>
</reference>
<dbReference type="FunFam" id="1.10.287.130:FF:000004">
    <property type="entry name" value="Ethylene receptor 1"/>
    <property type="match status" value="1"/>
</dbReference>
<evidence type="ECO:0000256" key="4">
    <source>
        <dbReference type="ARBA" id="ARBA00022553"/>
    </source>
</evidence>
<keyword evidence="5" id="KW-0808">Transferase</keyword>
<evidence type="ECO:0000256" key="10">
    <source>
        <dbReference type="ARBA" id="ARBA00022989"/>
    </source>
</evidence>
<dbReference type="SMART" id="SM00387">
    <property type="entry name" value="HATPase_c"/>
    <property type="match status" value="1"/>
</dbReference>
<dbReference type="SMART" id="SM00448">
    <property type="entry name" value="REC"/>
    <property type="match status" value="1"/>
</dbReference>
<keyword evidence="14" id="KW-0175">Coiled coil</keyword>
<dbReference type="InterPro" id="IPR005467">
    <property type="entry name" value="His_kinase_dom"/>
</dbReference>
<proteinExistence type="predicted"/>
<evidence type="ECO:0000256" key="7">
    <source>
        <dbReference type="ARBA" id="ARBA00022741"/>
    </source>
</evidence>
<protein>
    <recommendedName>
        <fullName evidence="3">histidine kinase</fullName>
        <ecNumber evidence="3">2.7.13.3</ecNumber>
    </recommendedName>
</protein>
<keyword evidence="10 15" id="KW-1133">Transmembrane helix</keyword>
<dbReference type="PROSITE" id="PS50110">
    <property type="entry name" value="RESPONSE_REGULATORY"/>
    <property type="match status" value="1"/>
</dbReference>
<dbReference type="Gene3D" id="3.40.50.2300">
    <property type="match status" value="1"/>
</dbReference>
<keyword evidence="7" id="KW-0547">Nucleotide-binding</keyword>
<feature type="domain" description="Response regulatory" evidence="17">
    <location>
        <begin position="451"/>
        <end position="565"/>
    </location>
</feature>
<feature type="transmembrane region" description="Helical" evidence="15">
    <location>
        <begin position="150"/>
        <end position="170"/>
    </location>
</feature>
<dbReference type="SUPFAM" id="SSF52172">
    <property type="entry name" value="CheY-like"/>
    <property type="match status" value="1"/>
</dbReference>
<gene>
    <name evidence="18" type="ORF">N473_15130</name>
</gene>
<comment type="catalytic activity">
    <reaction evidence="1">
        <text>ATP + protein L-histidine = ADP + protein N-phospho-L-histidine.</text>
        <dbReference type="EC" id="2.7.13.3"/>
    </reaction>
</comment>
<dbReference type="EC" id="2.7.13.3" evidence="3"/>
<dbReference type="PANTHER" id="PTHR45339">
    <property type="entry name" value="HYBRID SIGNAL TRANSDUCTION HISTIDINE KINASE J"/>
    <property type="match status" value="1"/>
</dbReference>
<sequence length="566" mass="62081">MTSAQPLSDSSEKKPSLAKLNYAPRVIGGVLMAVMLVGALYASLTPLSVSFIIANCILWPHIARFHSKVVCNEKSAEYMNLHLDALFYGLWFAAVGFQVWVVFALLIVNSLNSLILGGIKRFYSCSACLVLGGLSGGLILGFEFVEQSPLITQVVAASSIYLYCCNVGFFNRKYSGQLKRSRDKMRKQNQALIEAKNRAEQASKAKSEFLANMSHEIRTPMNGILGTLQVLEQNSLDKESVHLVSKAVYSAKALLTVINDILDFSKIEAHKLELEVAPFSIIETTESVMSDLKSAAQEKGISLETQIKHDCPPNWLGDSVRVRQILLNLVANAVKFTNSGGITIEVEAQSHSALSITVSDTGIGMNQQTQKSIFNRFEQADSSTTRKYGGTGLGLAITSSLVQLMKGSIEVTSEEEQGTQITVTLPLQQAKRAQVTEQNSHEILPDLSNIKILIAEDNKINQLVIEKMLGKTGANIVLVENGKLAVDAFEKDHYDIVLMDIQMPEMDGIEAFSLIHKQEPNTPIIALTANVMPQDIAQYKAMGFADHIGKPVAMYPMYQVVSRFVS</sequence>
<feature type="transmembrane region" description="Helical" evidence="15">
    <location>
        <begin position="22"/>
        <end position="42"/>
    </location>
</feature>
<feature type="domain" description="Histidine kinase" evidence="16">
    <location>
        <begin position="212"/>
        <end position="429"/>
    </location>
</feature>
<dbReference type="GO" id="GO:0005524">
    <property type="term" value="F:ATP binding"/>
    <property type="evidence" value="ECO:0007669"/>
    <property type="project" value="UniProtKB-KW"/>
</dbReference>